<dbReference type="InterPro" id="IPR053930">
    <property type="entry name" value="RapZ-like_N"/>
</dbReference>
<dbReference type="RefSeq" id="WP_341743839.1">
    <property type="nucleotide sequence ID" value="NZ_CP151406.1"/>
</dbReference>
<dbReference type="PANTHER" id="PTHR30448:SF0">
    <property type="entry name" value="RNASE ADAPTER PROTEIN RAPZ"/>
    <property type="match status" value="1"/>
</dbReference>
<evidence type="ECO:0000259" key="5">
    <source>
        <dbReference type="Pfam" id="PF03668"/>
    </source>
</evidence>
<evidence type="ECO:0000256" key="1">
    <source>
        <dbReference type="ARBA" id="ARBA00022741"/>
    </source>
</evidence>
<sequence length="280" mass="31420">MELILISGLSGSGKSVALHLLEDAGYYCVDNLPVVMLTVLVGMLREEKVRKLAVAIDARSGGGIGLLPEKLKKLTEDGVRHNFLFLHASEETLLKRYSETRRRHPLGGDNRTLAESIHLESEMLAPISDLGHRIDTSNLKANALREWVRQFIETEPGQGLTLMFQSFGFKHGLPLDADLVYDVRCLPNPHYDPELRPLTGRDRPVIEFLEAQPEVARMRDDIARFVGDWLPSYVRDNRNYLTVAIGCTGGQHRSVYLAETLARQFASQARVLVRHRTLAG</sequence>
<organism evidence="7 8">
    <name type="scientific">Azonexus hydrophilus</name>
    <dbReference type="NCBI Taxonomy" id="418702"/>
    <lineage>
        <taxon>Bacteria</taxon>
        <taxon>Pseudomonadati</taxon>
        <taxon>Pseudomonadota</taxon>
        <taxon>Betaproteobacteria</taxon>
        <taxon>Rhodocyclales</taxon>
        <taxon>Azonexaceae</taxon>
        <taxon>Azonexus</taxon>
    </lineage>
</organism>
<evidence type="ECO:0000259" key="6">
    <source>
        <dbReference type="Pfam" id="PF22740"/>
    </source>
</evidence>
<evidence type="ECO:0000256" key="3">
    <source>
        <dbReference type="ARBA" id="ARBA00023134"/>
    </source>
</evidence>
<dbReference type="Pfam" id="PF03668">
    <property type="entry name" value="RapZ-like_N"/>
    <property type="match status" value="1"/>
</dbReference>
<reference evidence="7 8" key="1">
    <citation type="submission" date="2024-04" db="EMBL/GenBank/DDBJ databases">
        <title>Dissimilatory iodate-reducing microorganisms contribute to the enrichment of iodine in groundwater.</title>
        <authorList>
            <person name="Jiang Z."/>
        </authorList>
    </citation>
    <scope>NUCLEOTIDE SEQUENCE [LARGE SCALE GENOMIC DNA]</scope>
    <source>
        <strain evidence="7 8">NCP973</strain>
    </source>
</reference>
<dbReference type="PANTHER" id="PTHR30448">
    <property type="entry name" value="RNASE ADAPTER PROTEIN RAPZ"/>
    <property type="match status" value="1"/>
</dbReference>
<dbReference type="PIRSF" id="PIRSF005052">
    <property type="entry name" value="P-loopkin"/>
    <property type="match status" value="1"/>
</dbReference>
<gene>
    <name evidence="7" type="primary">rapZ</name>
    <name evidence="7" type="ORF">AADV58_01120</name>
</gene>
<dbReference type="InterPro" id="IPR053931">
    <property type="entry name" value="RapZ_C"/>
</dbReference>
<proteinExistence type="inferred from homology"/>
<keyword evidence="2 4" id="KW-0067">ATP-binding</keyword>
<dbReference type="InterPro" id="IPR027417">
    <property type="entry name" value="P-loop_NTPase"/>
</dbReference>
<keyword evidence="1 4" id="KW-0547">Nucleotide-binding</keyword>
<dbReference type="EMBL" id="CP151406">
    <property type="protein sequence ID" value="WZJ21776.1"/>
    <property type="molecule type" value="Genomic_DNA"/>
</dbReference>
<feature type="domain" description="RapZ C-terminal" evidence="6">
    <location>
        <begin position="161"/>
        <end position="278"/>
    </location>
</feature>
<evidence type="ECO:0000256" key="4">
    <source>
        <dbReference type="HAMAP-Rule" id="MF_00636"/>
    </source>
</evidence>
<dbReference type="HAMAP" id="MF_00636">
    <property type="entry name" value="RapZ_like"/>
    <property type="match status" value="1"/>
</dbReference>
<dbReference type="Pfam" id="PF22740">
    <property type="entry name" value="PapZ_C"/>
    <property type="match status" value="1"/>
</dbReference>
<evidence type="ECO:0000313" key="7">
    <source>
        <dbReference type="EMBL" id="WZJ21776.1"/>
    </source>
</evidence>
<accession>A0ABZ2XGL3</accession>
<name>A0ABZ2XGL3_9RHOO</name>
<dbReference type="Gene3D" id="3.40.50.300">
    <property type="entry name" value="P-loop containing nucleotide triphosphate hydrolases"/>
    <property type="match status" value="1"/>
</dbReference>
<keyword evidence="8" id="KW-1185">Reference proteome</keyword>
<feature type="domain" description="RapZ-like N-terminal" evidence="5">
    <location>
        <begin position="1"/>
        <end position="154"/>
    </location>
</feature>
<dbReference type="SUPFAM" id="SSF52540">
    <property type="entry name" value="P-loop containing nucleoside triphosphate hydrolases"/>
    <property type="match status" value="1"/>
</dbReference>
<evidence type="ECO:0000256" key="2">
    <source>
        <dbReference type="ARBA" id="ARBA00022840"/>
    </source>
</evidence>
<dbReference type="NCBIfam" id="NF003828">
    <property type="entry name" value="PRK05416.1"/>
    <property type="match status" value="1"/>
</dbReference>
<dbReference type="InterPro" id="IPR005337">
    <property type="entry name" value="RapZ-like"/>
</dbReference>
<dbReference type="Proteomes" id="UP001479520">
    <property type="component" value="Chromosome"/>
</dbReference>
<keyword evidence="3 4" id="KW-0342">GTP-binding</keyword>
<feature type="binding site" evidence="4">
    <location>
        <begin position="8"/>
        <end position="15"/>
    </location>
    <ligand>
        <name>ATP</name>
        <dbReference type="ChEBI" id="CHEBI:30616"/>
    </ligand>
</feature>
<feature type="binding site" evidence="4">
    <location>
        <begin position="57"/>
        <end position="60"/>
    </location>
    <ligand>
        <name>GTP</name>
        <dbReference type="ChEBI" id="CHEBI:37565"/>
    </ligand>
</feature>
<evidence type="ECO:0000313" key="8">
    <source>
        <dbReference type="Proteomes" id="UP001479520"/>
    </source>
</evidence>
<protein>
    <submittedName>
        <fullName evidence="7">RNase adapter RapZ</fullName>
    </submittedName>
</protein>